<feature type="domain" description="Ig-like" evidence="10">
    <location>
        <begin position="44"/>
        <end position="143"/>
    </location>
</feature>
<keyword evidence="12" id="KW-1185">Reference proteome</keyword>
<dbReference type="InterPro" id="IPR013783">
    <property type="entry name" value="Ig-like_fold"/>
</dbReference>
<dbReference type="CDD" id="cd05713">
    <property type="entry name" value="IgV_MOG_like"/>
    <property type="match status" value="1"/>
</dbReference>
<feature type="transmembrane region" description="Helical" evidence="8">
    <location>
        <begin position="263"/>
        <end position="285"/>
    </location>
</feature>
<dbReference type="Pfam" id="PF07686">
    <property type="entry name" value="V-set"/>
    <property type="match status" value="1"/>
</dbReference>
<evidence type="ECO:0000313" key="11">
    <source>
        <dbReference type="Ensembl" id="ENSCJAP00000071447.2"/>
    </source>
</evidence>
<dbReference type="FunFam" id="2.60.40.10:FF:000183">
    <property type="entry name" value="Myelin-oligodendrocyte glycoprotein"/>
    <property type="match status" value="1"/>
</dbReference>
<sequence length="349" mass="39535">MASLSKPSLPSYLCFLLLLLHVSSSYGGQFRVIGPSHPIQALVGDAAELPCRISPGKNATGMEVGWYRSPFSRVVHLYRNGKDQDGEQAPEYRGRTELLKDDIGEGKVTLKIRNVRFPDEGGFTCFFRDHSYQEEAAMQLKVEGFGVHVQNMQDSCIDPFYWVSPGVLVLLAVLPVLFLQITVGLVFLYLQHRLRELSVGTFSPYKVFPQCQSRKSLFLPAHHLLFVTKRRGESSKEGKLRAEIENLHRTFDPHFLRVPCWKITLFVIVPVLGPLVALIICYNWLHRRLAGQFLEELSKFSSLSYNQKIKSQERETEATRGKGGLLRNHSPRGKEELENLEGGRTPPGR</sequence>
<dbReference type="InterPro" id="IPR013106">
    <property type="entry name" value="Ig_V-set"/>
</dbReference>
<feature type="compositionally biased region" description="Basic and acidic residues" evidence="7">
    <location>
        <begin position="310"/>
        <end position="320"/>
    </location>
</feature>
<evidence type="ECO:0000256" key="7">
    <source>
        <dbReference type="SAM" id="MobiDB-lite"/>
    </source>
</evidence>
<evidence type="ECO:0000256" key="8">
    <source>
        <dbReference type="SAM" id="Phobius"/>
    </source>
</evidence>
<dbReference type="PANTHER" id="PTHR24100:SF71">
    <property type="entry name" value="MYELIN-OLIGODENDROCYTE GLYCOPROTEIN"/>
    <property type="match status" value="1"/>
</dbReference>
<keyword evidence="4 8" id="KW-0472">Membrane</keyword>
<evidence type="ECO:0000256" key="3">
    <source>
        <dbReference type="ARBA" id="ARBA00022989"/>
    </source>
</evidence>
<evidence type="ECO:0000256" key="4">
    <source>
        <dbReference type="ARBA" id="ARBA00023136"/>
    </source>
</evidence>
<accession>A0A5F4W2S7</accession>
<keyword evidence="2 8" id="KW-0812">Transmembrane</keyword>
<dbReference type="GO" id="GO:0009897">
    <property type="term" value="C:external side of plasma membrane"/>
    <property type="evidence" value="ECO:0007669"/>
    <property type="project" value="TreeGrafter"/>
</dbReference>
<dbReference type="GeneTree" id="ENSGT00940000153527"/>
<dbReference type="InterPro" id="IPR003599">
    <property type="entry name" value="Ig_sub"/>
</dbReference>
<feature type="chain" id="PRO_5035314338" evidence="9">
    <location>
        <begin position="28"/>
        <end position="349"/>
    </location>
</feature>
<dbReference type="InterPro" id="IPR050504">
    <property type="entry name" value="IgSF_BTN/MOG"/>
</dbReference>
<dbReference type="PANTHER" id="PTHR24100">
    <property type="entry name" value="BUTYROPHILIN"/>
    <property type="match status" value="1"/>
</dbReference>
<dbReference type="Gene3D" id="2.60.40.10">
    <property type="entry name" value="Immunoglobulins"/>
    <property type="match status" value="1"/>
</dbReference>
<dbReference type="Proteomes" id="UP000008225">
    <property type="component" value="Chromosome 4"/>
</dbReference>
<dbReference type="GO" id="GO:0050852">
    <property type="term" value="P:T cell receptor signaling pathway"/>
    <property type="evidence" value="ECO:0007669"/>
    <property type="project" value="TreeGrafter"/>
</dbReference>
<evidence type="ECO:0000313" key="12">
    <source>
        <dbReference type="Proteomes" id="UP000008225"/>
    </source>
</evidence>
<evidence type="ECO:0000256" key="6">
    <source>
        <dbReference type="ARBA" id="ARBA00023319"/>
    </source>
</evidence>
<protein>
    <submittedName>
        <fullName evidence="11">Myelin oligodendrocyte glycoprotein</fullName>
    </submittedName>
</protein>
<name>A0A5F4W2S7_CALJA</name>
<reference evidence="11" key="2">
    <citation type="submission" date="2025-08" db="UniProtKB">
        <authorList>
            <consortium name="Ensembl"/>
        </authorList>
    </citation>
    <scope>IDENTIFICATION</scope>
</reference>
<evidence type="ECO:0000256" key="1">
    <source>
        <dbReference type="ARBA" id="ARBA00004370"/>
    </source>
</evidence>
<dbReference type="SUPFAM" id="SSF48726">
    <property type="entry name" value="Immunoglobulin"/>
    <property type="match status" value="1"/>
</dbReference>
<dbReference type="AlphaFoldDB" id="A0A5F4W2S7"/>
<dbReference type="PROSITE" id="PS50835">
    <property type="entry name" value="IG_LIKE"/>
    <property type="match status" value="1"/>
</dbReference>
<dbReference type="Ensembl" id="ENSCJAT00000091120.2">
    <property type="protein sequence ID" value="ENSCJAP00000071447.2"/>
    <property type="gene ID" value="ENSCJAG00000043626.3"/>
</dbReference>
<evidence type="ECO:0000256" key="2">
    <source>
        <dbReference type="ARBA" id="ARBA00022692"/>
    </source>
</evidence>
<keyword evidence="6" id="KW-0393">Immunoglobulin domain</keyword>
<dbReference type="Bgee" id="ENSCJAG00000043626">
    <property type="expression patterns" value="Expressed in cerebellum and 1 other cell type or tissue"/>
</dbReference>
<keyword evidence="9" id="KW-0732">Signal</keyword>
<dbReference type="GO" id="GO:0005102">
    <property type="term" value="F:signaling receptor binding"/>
    <property type="evidence" value="ECO:0007669"/>
    <property type="project" value="TreeGrafter"/>
</dbReference>
<feature type="signal peptide" evidence="9">
    <location>
        <begin position="1"/>
        <end position="27"/>
    </location>
</feature>
<dbReference type="SMART" id="SM00406">
    <property type="entry name" value="IGv"/>
    <property type="match status" value="1"/>
</dbReference>
<reference evidence="11" key="1">
    <citation type="submission" date="2009-03" db="EMBL/GenBank/DDBJ databases">
        <authorList>
            <person name="Warren W."/>
            <person name="Ye L."/>
            <person name="Minx P."/>
            <person name="Worley K."/>
            <person name="Gibbs R."/>
            <person name="Wilson R.K."/>
        </authorList>
    </citation>
    <scope>NUCLEOTIDE SEQUENCE [LARGE SCALE GENOMIC DNA]</scope>
</reference>
<keyword evidence="3 8" id="KW-1133">Transmembrane helix</keyword>
<keyword evidence="5" id="KW-1015">Disulfide bond</keyword>
<reference evidence="11" key="3">
    <citation type="submission" date="2025-09" db="UniProtKB">
        <authorList>
            <consortium name="Ensembl"/>
        </authorList>
    </citation>
    <scope>IDENTIFICATION</scope>
</reference>
<dbReference type="SMART" id="SM00409">
    <property type="entry name" value="IG"/>
    <property type="match status" value="1"/>
</dbReference>
<feature type="transmembrane region" description="Helical" evidence="8">
    <location>
        <begin position="160"/>
        <end position="190"/>
    </location>
</feature>
<gene>
    <name evidence="11" type="primary">MOG</name>
</gene>
<proteinExistence type="predicted"/>
<evidence type="ECO:0000256" key="5">
    <source>
        <dbReference type="ARBA" id="ARBA00023157"/>
    </source>
</evidence>
<evidence type="ECO:0000259" key="10">
    <source>
        <dbReference type="PROSITE" id="PS50835"/>
    </source>
</evidence>
<organism evidence="11 12">
    <name type="scientific">Callithrix jacchus</name>
    <name type="common">White-tufted-ear marmoset</name>
    <name type="synonym">Simia Jacchus</name>
    <dbReference type="NCBI Taxonomy" id="9483"/>
    <lineage>
        <taxon>Eukaryota</taxon>
        <taxon>Metazoa</taxon>
        <taxon>Chordata</taxon>
        <taxon>Craniata</taxon>
        <taxon>Vertebrata</taxon>
        <taxon>Euteleostomi</taxon>
        <taxon>Mammalia</taxon>
        <taxon>Eutheria</taxon>
        <taxon>Euarchontoglires</taxon>
        <taxon>Primates</taxon>
        <taxon>Haplorrhini</taxon>
        <taxon>Platyrrhini</taxon>
        <taxon>Cebidae</taxon>
        <taxon>Callitrichinae</taxon>
        <taxon>Callithrix</taxon>
        <taxon>Callithrix</taxon>
    </lineage>
</organism>
<comment type="subcellular location">
    <subcellularLocation>
        <location evidence="1">Membrane</location>
    </subcellularLocation>
</comment>
<feature type="region of interest" description="Disordered" evidence="7">
    <location>
        <begin position="308"/>
        <end position="349"/>
    </location>
</feature>
<dbReference type="InterPro" id="IPR036179">
    <property type="entry name" value="Ig-like_dom_sf"/>
</dbReference>
<dbReference type="InterPro" id="IPR007110">
    <property type="entry name" value="Ig-like_dom"/>
</dbReference>
<evidence type="ECO:0000256" key="9">
    <source>
        <dbReference type="SAM" id="SignalP"/>
    </source>
</evidence>
<dbReference type="GO" id="GO:0001817">
    <property type="term" value="P:regulation of cytokine production"/>
    <property type="evidence" value="ECO:0007669"/>
    <property type="project" value="TreeGrafter"/>
</dbReference>